<dbReference type="Proteomes" id="UP000075324">
    <property type="component" value="Unassembled WGS sequence"/>
</dbReference>
<sequence>MEQPFSVLDMMVFFDESGNNQVKPHLMAGLAIPTKYYNNENIQQLNEKIKATKIHWTEYSGDSKERNTIWRIINTVMEHHYLLKMNVISYNQSKIEESSRKIKHVIDDIADQTIFMKFPERIVYGLLRRYGAYVHINTKIYIEDNTKYHNKKYDLRTQLCCMICSAFVYCTGIYVYFLYEWMVRYSVD</sequence>
<protein>
    <recommendedName>
        <fullName evidence="4">DUF3800 domain-containing protein</fullName>
    </recommendedName>
</protein>
<dbReference type="PATRIC" id="fig|153151.4.peg.2493"/>
<evidence type="ECO:0000313" key="3">
    <source>
        <dbReference type="Proteomes" id="UP000075324"/>
    </source>
</evidence>
<dbReference type="RefSeq" id="WP_062677110.1">
    <property type="nucleotide sequence ID" value="NZ_LQYW01000004.1"/>
</dbReference>
<proteinExistence type="predicted"/>
<dbReference type="EMBL" id="LQYW01000004">
    <property type="protein sequence ID" value="KYD32985.1"/>
    <property type="molecule type" value="Genomic_DNA"/>
</dbReference>
<keyword evidence="1" id="KW-1133">Transmembrane helix</keyword>
<keyword evidence="1" id="KW-0812">Transmembrane</keyword>
<evidence type="ECO:0000313" key="2">
    <source>
        <dbReference type="EMBL" id="KYD32985.1"/>
    </source>
</evidence>
<gene>
    <name evidence="2" type="ORF">B4110_3314</name>
</gene>
<dbReference type="AlphaFoldDB" id="A0A150N8G3"/>
<keyword evidence="1" id="KW-0472">Membrane</keyword>
<accession>A0A150N8G3</accession>
<organism evidence="2 3">
    <name type="scientific">Parageobacillus toebii</name>
    <dbReference type="NCBI Taxonomy" id="153151"/>
    <lineage>
        <taxon>Bacteria</taxon>
        <taxon>Bacillati</taxon>
        <taxon>Bacillota</taxon>
        <taxon>Bacilli</taxon>
        <taxon>Bacillales</taxon>
        <taxon>Anoxybacillaceae</taxon>
        <taxon>Parageobacillus</taxon>
    </lineage>
</organism>
<feature type="transmembrane region" description="Helical" evidence="1">
    <location>
        <begin position="159"/>
        <end position="179"/>
    </location>
</feature>
<evidence type="ECO:0008006" key="4">
    <source>
        <dbReference type="Google" id="ProtNLM"/>
    </source>
</evidence>
<evidence type="ECO:0000256" key="1">
    <source>
        <dbReference type="SAM" id="Phobius"/>
    </source>
</evidence>
<comment type="caution">
    <text evidence="2">The sequence shown here is derived from an EMBL/GenBank/DDBJ whole genome shotgun (WGS) entry which is preliminary data.</text>
</comment>
<reference evidence="2 3" key="1">
    <citation type="submission" date="2016-01" db="EMBL/GenBank/DDBJ databases">
        <title>Draft Genome Sequences of Seven Thermophilic Sporeformers Isolated from Foods.</title>
        <authorList>
            <person name="Berendsen E.M."/>
            <person name="Wells-Bennik M.H."/>
            <person name="Krawcyk A.O."/>
            <person name="De Jong A."/>
            <person name="Holsappel S."/>
            <person name="Eijlander R.T."/>
            <person name="Kuipers O.P."/>
        </authorList>
    </citation>
    <scope>NUCLEOTIDE SEQUENCE [LARGE SCALE GENOMIC DNA]</scope>
    <source>
        <strain evidence="2 3">B4110</strain>
    </source>
</reference>
<name>A0A150N8G3_9BACL</name>